<evidence type="ECO:0000313" key="3">
    <source>
        <dbReference type="Proteomes" id="UP000828390"/>
    </source>
</evidence>
<keyword evidence="3" id="KW-1185">Reference proteome</keyword>
<protein>
    <submittedName>
        <fullName evidence="2">Uncharacterized protein</fullName>
    </submittedName>
</protein>
<accession>A0A9D4RXF5</accession>
<organism evidence="2 3">
    <name type="scientific">Dreissena polymorpha</name>
    <name type="common">Zebra mussel</name>
    <name type="synonym">Mytilus polymorpha</name>
    <dbReference type="NCBI Taxonomy" id="45954"/>
    <lineage>
        <taxon>Eukaryota</taxon>
        <taxon>Metazoa</taxon>
        <taxon>Spiralia</taxon>
        <taxon>Lophotrochozoa</taxon>
        <taxon>Mollusca</taxon>
        <taxon>Bivalvia</taxon>
        <taxon>Autobranchia</taxon>
        <taxon>Heteroconchia</taxon>
        <taxon>Euheterodonta</taxon>
        <taxon>Imparidentia</taxon>
        <taxon>Neoheterodontei</taxon>
        <taxon>Myida</taxon>
        <taxon>Dreissenoidea</taxon>
        <taxon>Dreissenidae</taxon>
        <taxon>Dreissena</taxon>
    </lineage>
</organism>
<reference evidence="2" key="1">
    <citation type="journal article" date="2019" name="bioRxiv">
        <title>The Genome of the Zebra Mussel, Dreissena polymorpha: A Resource for Invasive Species Research.</title>
        <authorList>
            <person name="McCartney M.A."/>
            <person name="Auch B."/>
            <person name="Kono T."/>
            <person name="Mallez S."/>
            <person name="Zhang Y."/>
            <person name="Obille A."/>
            <person name="Becker A."/>
            <person name="Abrahante J.E."/>
            <person name="Garbe J."/>
            <person name="Badalamenti J.P."/>
            <person name="Herman A."/>
            <person name="Mangelson H."/>
            <person name="Liachko I."/>
            <person name="Sullivan S."/>
            <person name="Sone E.D."/>
            <person name="Koren S."/>
            <person name="Silverstein K.A.T."/>
            <person name="Beckman K.B."/>
            <person name="Gohl D.M."/>
        </authorList>
    </citation>
    <scope>NUCLEOTIDE SEQUENCE</scope>
    <source>
        <strain evidence="2">Duluth1</strain>
        <tissue evidence="2">Whole animal</tissue>
    </source>
</reference>
<evidence type="ECO:0000256" key="1">
    <source>
        <dbReference type="SAM" id="MobiDB-lite"/>
    </source>
</evidence>
<comment type="caution">
    <text evidence="2">The sequence shown here is derived from an EMBL/GenBank/DDBJ whole genome shotgun (WGS) entry which is preliminary data.</text>
</comment>
<evidence type="ECO:0000313" key="2">
    <source>
        <dbReference type="EMBL" id="KAH3884564.1"/>
    </source>
</evidence>
<proteinExistence type="predicted"/>
<gene>
    <name evidence="2" type="ORF">DPMN_008547</name>
</gene>
<feature type="region of interest" description="Disordered" evidence="1">
    <location>
        <begin position="1"/>
        <end position="67"/>
    </location>
</feature>
<sequence>MCSPESVFSPAGESDLPTGPASGPEQGDTSTGEQRPGTGGGNSEVGNTGVLVKWGSHRGSGLRTKDV</sequence>
<dbReference type="EMBL" id="JAIWYP010000001">
    <property type="protein sequence ID" value="KAH3884564.1"/>
    <property type="molecule type" value="Genomic_DNA"/>
</dbReference>
<dbReference type="AlphaFoldDB" id="A0A9D4RXF5"/>
<dbReference type="Proteomes" id="UP000828390">
    <property type="component" value="Unassembled WGS sequence"/>
</dbReference>
<reference evidence="2" key="2">
    <citation type="submission" date="2020-11" db="EMBL/GenBank/DDBJ databases">
        <authorList>
            <person name="McCartney M.A."/>
            <person name="Auch B."/>
            <person name="Kono T."/>
            <person name="Mallez S."/>
            <person name="Becker A."/>
            <person name="Gohl D.M."/>
            <person name="Silverstein K.A.T."/>
            <person name="Koren S."/>
            <person name="Bechman K.B."/>
            <person name="Herman A."/>
            <person name="Abrahante J.E."/>
            <person name="Garbe J."/>
        </authorList>
    </citation>
    <scope>NUCLEOTIDE SEQUENCE</scope>
    <source>
        <strain evidence="2">Duluth1</strain>
        <tissue evidence="2">Whole animal</tissue>
    </source>
</reference>
<name>A0A9D4RXF5_DREPO</name>